<evidence type="ECO:0000313" key="1">
    <source>
        <dbReference type="EMBL" id="PJG81967.1"/>
    </source>
</evidence>
<dbReference type="AlphaFoldDB" id="A0A2M8RSV3"/>
<evidence type="ECO:0000313" key="2">
    <source>
        <dbReference type="Proteomes" id="UP000230282"/>
    </source>
</evidence>
<name>A0A2M8RSV3_9PAST</name>
<sequence>MNDELNSLLDDVSTVLEELKKVDRDTFIKRIFEKQNKGEEVNNTDDIKFVFEYLKTIFFYFDRNKTKIIKLMMKDERFDDEDRQQINQFINVNNQKLDWMIGFIEQALAVHTTSLDKQLEGFNQRLN</sequence>
<dbReference type="Proteomes" id="UP000230282">
    <property type="component" value="Unassembled WGS sequence"/>
</dbReference>
<protein>
    <submittedName>
        <fullName evidence="1">Uncharacterized protein</fullName>
    </submittedName>
</protein>
<accession>A0A2M8RSV3</accession>
<comment type="caution">
    <text evidence="1">The sequence shown here is derived from an EMBL/GenBank/DDBJ whole genome shotgun (WGS) entry which is preliminary data.</text>
</comment>
<proteinExistence type="predicted"/>
<keyword evidence="2" id="KW-1185">Reference proteome</keyword>
<reference evidence="1 2" key="1">
    <citation type="submission" date="2017-11" db="EMBL/GenBank/DDBJ databases">
        <title>Reclassification of Bisgaard taxon 5 as Caviibacterium pharyngocola gen. nov., sp. nov.</title>
        <authorList>
            <person name="Christensen H."/>
        </authorList>
    </citation>
    <scope>NUCLEOTIDE SEQUENCE [LARGE SCALE GENOMIC DNA]</scope>
    <source>
        <strain evidence="1 2">7_3</strain>
    </source>
</reference>
<dbReference type="RefSeq" id="WP_100297619.1">
    <property type="nucleotide sequence ID" value="NZ_PHGZ01000032.1"/>
</dbReference>
<dbReference type="EMBL" id="PHGZ01000032">
    <property type="protein sequence ID" value="PJG81967.1"/>
    <property type="molecule type" value="Genomic_DNA"/>
</dbReference>
<organism evidence="1 2">
    <name type="scientific">Caviibacterium pharyngocola</name>
    <dbReference type="NCBI Taxonomy" id="28159"/>
    <lineage>
        <taxon>Bacteria</taxon>
        <taxon>Pseudomonadati</taxon>
        <taxon>Pseudomonadota</taxon>
        <taxon>Gammaproteobacteria</taxon>
        <taxon>Pasteurellales</taxon>
        <taxon>Pasteurellaceae</taxon>
        <taxon>Caviibacterium</taxon>
    </lineage>
</organism>
<gene>
    <name evidence="1" type="ORF">CVP04_11330</name>
</gene>